<feature type="transmembrane region" description="Helical" evidence="1">
    <location>
        <begin position="47"/>
        <end position="71"/>
    </location>
</feature>
<organism evidence="2 3">
    <name type="scientific">Xenoophorus captivus</name>
    <dbReference type="NCBI Taxonomy" id="1517983"/>
    <lineage>
        <taxon>Eukaryota</taxon>
        <taxon>Metazoa</taxon>
        <taxon>Chordata</taxon>
        <taxon>Craniata</taxon>
        <taxon>Vertebrata</taxon>
        <taxon>Euteleostomi</taxon>
        <taxon>Actinopterygii</taxon>
        <taxon>Neopterygii</taxon>
        <taxon>Teleostei</taxon>
        <taxon>Neoteleostei</taxon>
        <taxon>Acanthomorphata</taxon>
        <taxon>Ovalentaria</taxon>
        <taxon>Atherinomorphae</taxon>
        <taxon>Cyprinodontiformes</taxon>
        <taxon>Goodeidae</taxon>
        <taxon>Xenoophorus</taxon>
    </lineage>
</organism>
<evidence type="ECO:0000313" key="2">
    <source>
        <dbReference type="EMBL" id="MEQ2212689.1"/>
    </source>
</evidence>
<dbReference type="EMBL" id="JAHRIN010060166">
    <property type="protein sequence ID" value="MEQ2212689.1"/>
    <property type="molecule type" value="Genomic_DNA"/>
</dbReference>
<comment type="caution">
    <text evidence="2">The sequence shown here is derived from an EMBL/GenBank/DDBJ whole genome shotgun (WGS) entry which is preliminary data.</text>
</comment>
<keyword evidence="3" id="KW-1185">Reference proteome</keyword>
<keyword evidence="1" id="KW-1133">Transmembrane helix</keyword>
<dbReference type="Proteomes" id="UP001434883">
    <property type="component" value="Unassembled WGS sequence"/>
</dbReference>
<keyword evidence="1" id="KW-0812">Transmembrane</keyword>
<sequence>MQNSLSFKLFTQTEAPFKPGKYSIEIQTVLRFSRTCMNSDRLKNPFLLLPVWATLFFIFFLFCFFPSFFIYRPSFFAPLSFKHEHNPLQLVSCSTSSLLSTFKAHIACDWCAL</sequence>
<reference evidence="2 3" key="1">
    <citation type="submission" date="2021-06" db="EMBL/GenBank/DDBJ databases">
        <authorList>
            <person name="Palmer J.M."/>
        </authorList>
    </citation>
    <scope>NUCLEOTIDE SEQUENCE [LARGE SCALE GENOMIC DNA]</scope>
    <source>
        <strain evidence="2 3">XC_2019</strain>
        <tissue evidence="2">Muscle</tissue>
    </source>
</reference>
<evidence type="ECO:0000256" key="1">
    <source>
        <dbReference type="SAM" id="Phobius"/>
    </source>
</evidence>
<name>A0ABV0RWM7_9TELE</name>
<protein>
    <submittedName>
        <fullName evidence="2">Uncharacterized protein</fullName>
    </submittedName>
</protein>
<gene>
    <name evidence="2" type="ORF">XENOCAPTIV_003409</name>
</gene>
<keyword evidence="1" id="KW-0472">Membrane</keyword>
<evidence type="ECO:0000313" key="3">
    <source>
        <dbReference type="Proteomes" id="UP001434883"/>
    </source>
</evidence>
<proteinExistence type="predicted"/>
<accession>A0ABV0RWM7</accession>